<comment type="caution">
    <text evidence="2">The sequence shown here is derived from an EMBL/GenBank/DDBJ whole genome shotgun (WGS) entry which is preliminary data.</text>
</comment>
<feature type="compositionally biased region" description="Polar residues" evidence="1">
    <location>
        <begin position="340"/>
        <end position="357"/>
    </location>
</feature>
<accession>A0ABP0IMM1</accession>
<feature type="compositionally biased region" description="Basic and acidic residues" evidence="1">
    <location>
        <begin position="521"/>
        <end position="531"/>
    </location>
</feature>
<feature type="region of interest" description="Disordered" evidence="1">
    <location>
        <begin position="319"/>
        <end position="365"/>
    </location>
</feature>
<dbReference type="EMBL" id="CAXAMM010004514">
    <property type="protein sequence ID" value="CAK9003844.1"/>
    <property type="molecule type" value="Genomic_DNA"/>
</dbReference>
<proteinExistence type="predicted"/>
<feature type="region of interest" description="Disordered" evidence="1">
    <location>
        <begin position="521"/>
        <end position="546"/>
    </location>
</feature>
<keyword evidence="3" id="KW-1185">Reference proteome</keyword>
<gene>
    <name evidence="2" type="ORF">SCF082_LOCUS7928</name>
</gene>
<organism evidence="2 3">
    <name type="scientific">Durusdinium trenchii</name>
    <dbReference type="NCBI Taxonomy" id="1381693"/>
    <lineage>
        <taxon>Eukaryota</taxon>
        <taxon>Sar</taxon>
        <taxon>Alveolata</taxon>
        <taxon>Dinophyceae</taxon>
        <taxon>Suessiales</taxon>
        <taxon>Symbiodiniaceae</taxon>
        <taxon>Durusdinium</taxon>
    </lineage>
</organism>
<evidence type="ECO:0000313" key="2">
    <source>
        <dbReference type="EMBL" id="CAK9003844.1"/>
    </source>
</evidence>
<name>A0ABP0IMM1_9DINO</name>
<protein>
    <submittedName>
        <fullName evidence="2">Uncharacterized protein</fullName>
    </submittedName>
</protein>
<dbReference type="Proteomes" id="UP001642464">
    <property type="component" value="Unassembled WGS sequence"/>
</dbReference>
<evidence type="ECO:0000256" key="1">
    <source>
        <dbReference type="SAM" id="MobiDB-lite"/>
    </source>
</evidence>
<sequence length="1034" mass="114545">MHKFLATFAMKCSSFTPVNAGTSGRSACASLGREGIESVETSNKLLCRTVFLCMVTTCLGGCWVLEQPGGSCLQFFPAWRDLCANLMRASGAEAVWRTTWHMFHYGGKTPKPHYAYSNSEFIGRLWKGKLTGWKKRALEDGHVQTCEVYQNKDGKTCYKGTKRLRSTEEYPEMFGMALVDLYTDLTDSPCGTARLPKRVPPALESFKKMPDSHEGLRFAALGEVYSYLRGNRHLVIPSEWRPFVICLFSLHMGDVSRLVLQEMEQKLQLVQSSTLNPVPPAASPLAPTPEQPASAEPAPHEVETLPAPWCTQTPAKATEEELRLSAATGSAVPSGGDDASQVQPKSLETPDTPQGKRQPTRQERLRAAAKARLRRLCQEKKKRKNMEVPKWVRDEYETRCKNDLAQLLMNCQKGYTYEASMLRDVDSAESSSYLPKSESQAPAIADGAFDGLADMAARQAADAAVKEKHVVKLETQLTKMDEQYDLCNGAMAQGEVHGYNAKCSAACALEMNAKKYEKKDMDGGADAADKRAKGKPGCRNVRKGGDTASSCRAAIRGARGVVRDIGAKAAAKSKGLNELARCTPEHSERDFQNVAERFQLQLPGRGRKKAAFLVMAYHSYLGRGTDSANKTRKEKPYLSFRLNYGGNSHTHRMLTAVLPRMVRDTVAFDDLLTFVKADALQALKDGVVASSGEKYHAVVLQVLGDWMFLAKAGSLARSFANVEKRPRAAASQPKGICHLCQAGQLRVPFEDLRPEPGWANTLFLAGDVPFNSRPVLLDLPHEIGKSPGFFAYDVWHAFHLGVGKTFTAAVLAMISLQMQGSNVDQRFAELTKCYLDYCESSHSSPFLTIITNQTLGWGDLQTYPNGQWSKGHITVLMMEFIVDWFLKNGTAGDPLFPLAEQAARHVNGFMKSLYSSDLWIESSRAMQIAQMGFAFLVSYMQLAKQAFQAGRSLFIFMPKVHVVHHVVHSMQQDACAAPMVLNPLSHGVQVDEDYVGRISRISRRVSPQQAITRTLQRALKASRWHYVQEGYLRG</sequence>
<evidence type="ECO:0000313" key="3">
    <source>
        <dbReference type="Proteomes" id="UP001642464"/>
    </source>
</evidence>
<feature type="compositionally biased region" description="Basic residues" evidence="1">
    <location>
        <begin position="532"/>
        <end position="542"/>
    </location>
</feature>
<reference evidence="2 3" key="1">
    <citation type="submission" date="2024-02" db="EMBL/GenBank/DDBJ databases">
        <authorList>
            <person name="Chen Y."/>
            <person name="Shah S."/>
            <person name="Dougan E. K."/>
            <person name="Thang M."/>
            <person name="Chan C."/>
        </authorList>
    </citation>
    <scope>NUCLEOTIDE SEQUENCE [LARGE SCALE GENOMIC DNA]</scope>
</reference>
<feature type="region of interest" description="Disordered" evidence="1">
    <location>
        <begin position="275"/>
        <end position="300"/>
    </location>
</feature>
<feature type="compositionally biased region" description="Pro residues" evidence="1">
    <location>
        <begin position="277"/>
        <end position="290"/>
    </location>
</feature>